<dbReference type="InterPro" id="IPR031052">
    <property type="entry name" value="FHY3/FAR1"/>
</dbReference>
<keyword evidence="10" id="KW-1185">Reference proteome</keyword>
<feature type="domain" description="SWIM-type" evidence="8">
    <location>
        <begin position="335"/>
        <end position="371"/>
    </location>
</feature>
<comment type="function">
    <text evidence="6">Putative transcription activator involved in regulating light control of development.</text>
</comment>
<accession>B8B5S7</accession>
<proteinExistence type="inferred from homology"/>
<keyword evidence="6" id="KW-0539">Nucleus</keyword>
<protein>
    <recommendedName>
        <fullName evidence="6">Protein FAR1-RELATED SEQUENCE</fullName>
    </recommendedName>
</protein>
<keyword evidence="2 6" id="KW-0479">Metal-binding</keyword>
<dbReference type="PANTHER" id="PTHR31669:SF283">
    <property type="entry name" value="PROTEIN FAR1-RELATED SEQUENCE"/>
    <property type="match status" value="1"/>
</dbReference>
<dbReference type="SMART" id="SM00575">
    <property type="entry name" value="ZnF_PMZ"/>
    <property type="match status" value="1"/>
</dbReference>
<reference evidence="9 10" key="1">
    <citation type="journal article" date="2005" name="PLoS Biol.">
        <title>The genomes of Oryza sativa: a history of duplications.</title>
        <authorList>
            <person name="Yu J."/>
            <person name="Wang J."/>
            <person name="Lin W."/>
            <person name="Li S."/>
            <person name="Li H."/>
            <person name="Zhou J."/>
            <person name="Ni P."/>
            <person name="Dong W."/>
            <person name="Hu S."/>
            <person name="Zeng C."/>
            <person name="Zhang J."/>
            <person name="Zhang Y."/>
            <person name="Li R."/>
            <person name="Xu Z."/>
            <person name="Li S."/>
            <person name="Li X."/>
            <person name="Zheng H."/>
            <person name="Cong L."/>
            <person name="Lin L."/>
            <person name="Yin J."/>
            <person name="Geng J."/>
            <person name="Li G."/>
            <person name="Shi J."/>
            <person name="Liu J."/>
            <person name="Lv H."/>
            <person name="Li J."/>
            <person name="Wang J."/>
            <person name="Deng Y."/>
            <person name="Ran L."/>
            <person name="Shi X."/>
            <person name="Wang X."/>
            <person name="Wu Q."/>
            <person name="Li C."/>
            <person name="Ren X."/>
            <person name="Wang J."/>
            <person name="Wang X."/>
            <person name="Li D."/>
            <person name="Liu D."/>
            <person name="Zhang X."/>
            <person name="Ji Z."/>
            <person name="Zhao W."/>
            <person name="Sun Y."/>
            <person name="Zhang Z."/>
            <person name="Bao J."/>
            <person name="Han Y."/>
            <person name="Dong L."/>
            <person name="Ji J."/>
            <person name="Chen P."/>
            <person name="Wu S."/>
            <person name="Liu J."/>
            <person name="Xiao Y."/>
            <person name="Bu D."/>
            <person name="Tan J."/>
            <person name="Yang L."/>
            <person name="Ye C."/>
            <person name="Zhang J."/>
            <person name="Xu J."/>
            <person name="Zhou Y."/>
            <person name="Yu Y."/>
            <person name="Zhang B."/>
            <person name="Zhuang S."/>
            <person name="Wei H."/>
            <person name="Liu B."/>
            <person name="Lei M."/>
            <person name="Yu H."/>
            <person name="Li Y."/>
            <person name="Xu H."/>
            <person name="Wei S."/>
            <person name="He X."/>
            <person name="Fang L."/>
            <person name="Zhang Z."/>
            <person name="Zhang Y."/>
            <person name="Huang X."/>
            <person name="Su Z."/>
            <person name="Tong W."/>
            <person name="Li J."/>
            <person name="Tong Z."/>
            <person name="Li S."/>
            <person name="Ye J."/>
            <person name="Wang L."/>
            <person name="Fang L."/>
            <person name="Lei T."/>
            <person name="Chen C."/>
            <person name="Chen H."/>
            <person name="Xu Z."/>
            <person name="Li H."/>
            <person name="Huang H."/>
            <person name="Zhang F."/>
            <person name="Xu H."/>
            <person name="Li N."/>
            <person name="Zhao C."/>
            <person name="Li S."/>
            <person name="Dong L."/>
            <person name="Huang Y."/>
            <person name="Li L."/>
            <person name="Xi Y."/>
            <person name="Qi Q."/>
            <person name="Li W."/>
            <person name="Zhang B."/>
            <person name="Hu W."/>
            <person name="Zhang Y."/>
            <person name="Tian X."/>
            <person name="Jiao Y."/>
            <person name="Liang X."/>
            <person name="Jin J."/>
            <person name="Gao L."/>
            <person name="Zheng W."/>
            <person name="Hao B."/>
            <person name="Liu S."/>
            <person name="Wang W."/>
            <person name="Yuan L."/>
            <person name="Cao M."/>
            <person name="McDermott J."/>
            <person name="Samudrala R."/>
            <person name="Wang J."/>
            <person name="Wong G.K."/>
            <person name="Yang H."/>
        </authorList>
    </citation>
    <scope>NUCLEOTIDE SEQUENCE [LARGE SCALE GENOMIC DNA]</scope>
    <source>
        <strain evidence="10">cv. 93-11</strain>
    </source>
</reference>
<gene>
    <name evidence="9" type="ORF">OsI_25897</name>
</gene>
<dbReference type="AlphaFoldDB" id="B8B5S7"/>
<name>B8B5S7_ORYSI</name>
<evidence type="ECO:0000256" key="5">
    <source>
        <dbReference type="PROSITE-ProRule" id="PRU00325"/>
    </source>
</evidence>
<feature type="region of interest" description="Disordered" evidence="7">
    <location>
        <begin position="453"/>
        <end position="519"/>
    </location>
</feature>
<dbReference type="InterPro" id="IPR004330">
    <property type="entry name" value="FAR1_DNA_bnd_dom"/>
</dbReference>
<dbReference type="InterPro" id="IPR007527">
    <property type="entry name" value="Znf_SWIM"/>
</dbReference>
<dbReference type="GO" id="GO:0006355">
    <property type="term" value="P:regulation of DNA-templated transcription"/>
    <property type="evidence" value="ECO:0007669"/>
    <property type="project" value="UniProtKB-UniRule"/>
</dbReference>
<evidence type="ECO:0000256" key="2">
    <source>
        <dbReference type="ARBA" id="ARBA00022723"/>
    </source>
</evidence>
<keyword evidence="3 5" id="KW-0863">Zinc-finger</keyword>
<dbReference type="PANTHER" id="PTHR31669">
    <property type="entry name" value="PROTEIN FAR1-RELATED SEQUENCE 10-RELATED"/>
    <property type="match status" value="1"/>
</dbReference>
<evidence type="ECO:0000259" key="8">
    <source>
        <dbReference type="PROSITE" id="PS50966"/>
    </source>
</evidence>
<comment type="similarity">
    <text evidence="1 6">Belongs to the FHY3/FAR1 family.</text>
</comment>
<dbReference type="Proteomes" id="UP000007015">
    <property type="component" value="Chromosome 7"/>
</dbReference>
<dbReference type="PROSITE" id="PS50966">
    <property type="entry name" value="ZF_SWIM"/>
    <property type="match status" value="1"/>
</dbReference>
<evidence type="ECO:0000256" key="1">
    <source>
        <dbReference type="ARBA" id="ARBA00005889"/>
    </source>
</evidence>
<sequence>MSRLQVWVRDAEVLRAALLEAGIITGPTSILQVDAGDGFEIEPVNRTGGSEMEAETSVNEQATSVGEKDIDAEVLRAALLKAGIVAGPTSILQVDAGDGLEIEPATTTEGSEMEGVQSQPVVPFVGMEFFSEKEVRVYYNRYAKNWGFGTKVSSCKRSNVTKDYNRYVFACYSERTSKEQNAKSSIGSRSRKCNSIRKTDCKARMVVVKRAEKWVVTIVDLDHNHPPLSPNSLRFLESHRNVSDEDYELIELLQNNNIPTRRIMDDNQLFITVQTDPKMWSGYPMEEQDSKFYTREMFEEFQEMLYRATKYKTINGPEPGSYFVQLILDDDNKKFLVHYDINNETYSCACKKFQRDKILCRHVLKVMTQLNVYMVPEKYMCDRWTLRGTEHATSTLVPAQNDEGASRKMRYISLCKKSATVASEACKTKQGYDLAKKTIDDLQATLVMMNSMPQADHTPSLNQTSGSKDSVADVTRLKDPKKKVSRGRPKNSTRLKSVLDDTSGSTGRKKKKPSDSSKF</sequence>
<dbReference type="STRING" id="39946.B8B5S7"/>
<dbReference type="GO" id="GO:0005634">
    <property type="term" value="C:nucleus"/>
    <property type="evidence" value="ECO:0007669"/>
    <property type="project" value="UniProtKB-SubCell"/>
</dbReference>
<dbReference type="Pfam" id="PF04434">
    <property type="entry name" value="SWIM"/>
    <property type="match status" value="1"/>
</dbReference>
<comment type="subcellular location">
    <subcellularLocation>
        <location evidence="6">Nucleus</location>
    </subcellularLocation>
</comment>
<keyword evidence="4 6" id="KW-0862">Zinc</keyword>
<dbReference type="EMBL" id="CM000132">
    <property type="protein sequence ID" value="EEC81980.1"/>
    <property type="molecule type" value="Genomic_DNA"/>
</dbReference>
<evidence type="ECO:0000313" key="9">
    <source>
        <dbReference type="EMBL" id="EEC81980.1"/>
    </source>
</evidence>
<feature type="compositionally biased region" description="Polar residues" evidence="7">
    <location>
        <begin position="453"/>
        <end position="468"/>
    </location>
</feature>
<evidence type="ECO:0000256" key="6">
    <source>
        <dbReference type="RuleBase" id="RU367018"/>
    </source>
</evidence>
<dbReference type="InterPro" id="IPR006564">
    <property type="entry name" value="Znf_PMZ"/>
</dbReference>
<dbReference type="Gramene" id="BGIOSGA025647-TA">
    <property type="protein sequence ID" value="BGIOSGA025647-PA"/>
    <property type="gene ID" value="BGIOSGA025647"/>
</dbReference>
<evidence type="ECO:0000256" key="7">
    <source>
        <dbReference type="SAM" id="MobiDB-lite"/>
    </source>
</evidence>
<dbReference type="HOGENOM" id="CLU_525203_0_0_1"/>
<dbReference type="OMA" id="NNETYSC"/>
<dbReference type="GO" id="GO:0008270">
    <property type="term" value="F:zinc ion binding"/>
    <property type="evidence" value="ECO:0007669"/>
    <property type="project" value="UniProtKB-UniRule"/>
</dbReference>
<dbReference type="Pfam" id="PF03101">
    <property type="entry name" value="FAR1"/>
    <property type="match status" value="1"/>
</dbReference>
<evidence type="ECO:0000313" key="10">
    <source>
        <dbReference type="Proteomes" id="UP000007015"/>
    </source>
</evidence>
<organism evidence="9 10">
    <name type="scientific">Oryza sativa subsp. indica</name>
    <name type="common">Rice</name>
    <dbReference type="NCBI Taxonomy" id="39946"/>
    <lineage>
        <taxon>Eukaryota</taxon>
        <taxon>Viridiplantae</taxon>
        <taxon>Streptophyta</taxon>
        <taxon>Embryophyta</taxon>
        <taxon>Tracheophyta</taxon>
        <taxon>Spermatophyta</taxon>
        <taxon>Magnoliopsida</taxon>
        <taxon>Liliopsida</taxon>
        <taxon>Poales</taxon>
        <taxon>Poaceae</taxon>
        <taxon>BOP clade</taxon>
        <taxon>Oryzoideae</taxon>
        <taxon>Oryzeae</taxon>
        <taxon>Oryzinae</taxon>
        <taxon>Oryza</taxon>
        <taxon>Oryza sativa</taxon>
    </lineage>
</organism>
<feature type="compositionally biased region" description="Polar residues" evidence="7">
    <location>
        <begin position="494"/>
        <end position="506"/>
    </location>
</feature>
<evidence type="ECO:0000256" key="3">
    <source>
        <dbReference type="ARBA" id="ARBA00022771"/>
    </source>
</evidence>
<evidence type="ECO:0000256" key="4">
    <source>
        <dbReference type="ARBA" id="ARBA00022833"/>
    </source>
</evidence>
<feature type="compositionally biased region" description="Basic residues" evidence="7">
    <location>
        <begin position="479"/>
        <end position="493"/>
    </location>
</feature>